<dbReference type="PANTHER" id="PTHR24260">
    <property type="match status" value="1"/>
</dbReference>
<feature type="chain" id="PRO_5046214353" description="Peptidase S1 domain-containing protein" evidence="2">
    <location>
        <begin position="21"/>
        <end position="469"/>
    </location>
</feature>
<dbReference type="Proteomes" id="UP000069940">
    <property type="component" value="Unassembled WGS sequence"/>
</dbReference>
<feature type="domain" description="Peptidase S1" evidence="3">
    <location>
        <begin position="21"/>
        <end position="243"/>
    </location>
</feature>
<dbReference type="PANTHER" id="PTHR24260:SF136">
    <property type="entry name" value="GH08193P-RELATED"/>
    <property type="match status" value="1"/>
</dbReference>
<dbReference type="EnsemblMetazoa" id="AALFPA23_003911.R4601">
    <property type="protein sequence ID" value="AALFPA23_003911.P4601"/>
    <property type="gene ID" value="AALFPA23_003911"/>
</dbReference>
<accession>A0ABM1XY59</accession>
<name>A0ABM1XY59_AEDAL</name>
<evidence type="ECO:0000259" key="3">
    <source>
        <dbReference type="PROSITE" id="PS50240"/>
    </source>
</evidence>
<dbReference type="Gene3D" id="2.40.10.10">
    <property type="entry name" value="Trypsin-like serine proteases"/>
    <property type="match status" value="1"/>
</dbReference>
<sequence>MKTFLLSIYGVFCFVLSTIAIQSDSCGQKISGAGWKWHVQLLHIRQAPAQAFQCSGTLLNQLFVTTAAHCLYDLNGDPLDKSQLEILLADGENRSIIRTFQPEPFDVERLSNDFALLLLDRAVVFNELVAPICLPEPYTVLPQIVHTPALDGKTLPVNSGVTCLHDAQTLFGMMYADAICLGQFEKTHTYHRNAGGGLYVDHNSSWHLVGIVMYATGPSRVHIAYIGGVLLERHLNWTRRVMMHYTESIPLSETNCKTYVGDANLPFEEYHPIVNIVDTDENISARTICHGTLVSPRYVLTTGRCALRAKRIFIHYGGEGNLDWFRVKDFTSSGRLSLIALDHDARKQSGVLTCLYWRTTPTQFNYTTRIAHTDSFVRLEGIQVQYRVDEPLKVQYYCSRYLYHGHFTSPGDALAVKEAGESFYRVVGILDDTLGCEPFDYFYERPKTVEAINVELYLPWIEDTVWGCS</sequence>
<reference evidence="4" key="2">
    <citation type="submission" date="2025-05" db="UniProtKB">
        <authorList>
            <consortium name="EnsemblMetazoa"/>
        </authorList>
    </citation>
    <scope>IDENTIFICATION</scope>
    <source>
        <strain evidence="4">Foshan</strain>
    </source>
</reference>
<evidence type="ECO:0000256" key="1">
    <source>
        <dbReference type="ARBA" id="ARBA00024195"/>
    </source>
</evidence>
<dbReference type="InterPro" id="IPR009003">
    <property type="entry name" value="Peptidase_S1_PA"/>
</dbReference>
<organism evidence="4 5">
    <name type="scientific">Aedes albopictus</name>
    <name type="common">Asian tiger mosquito</name>
    <name type="synonym">Stegomyia albopicta</name>
    <dbReference type="NCBI Taxonomy" id="7160"/>
    <lineage>
        <taxon>Eukaryota</taxon>
        <taxon>Metazoa</taxon>
        <taxon>Ecdysozoa</taxon>
        <taxon>Arthropoda</taxon>
        <taxon>Hexapoda</taxon>
        <taxon>Insecta</taxon>
        <taxon>Pterygota</taxon>
        <taxon>Neoptera</taxon>
        <taxon>Endopterygota</taxon>
        <taxon>Diptera</taxon>
        <taxon>Nematocera</taxon>
        <taxon>Culicoidea</taxon>
        <taxon>Culicidae</taxon>
        <taxon>Culicinae</taxon>
        <taxon>Aedini</taxon>
        <taxon>Aedes</taxon>
        <taxon>Stegomyia</taxon>
    </lineage>
</organism>
<dbReference type="SMART" id="SM00020">
    <property type="entry name" value="Tryp_SPc"/>
    <property type="match status" value="1"/>
</dbReference>
<dbReference type="InterPro" id="IPR001254">
    <property type="entry name" value="Trypsin_dom"/>
</dbReference>
<keyword evidence="5" id="KW-1185">Reference proteome</keyword>
<reference evidence="5" key="1">
    <citation type="journal article" date="2015" name="Proc. Natl. Acad. Sci. U.S.A.">
        <title>Genome sequence of the Asian Tiger mosquito, Aedes albopictus, reveals insights into its biology, genetics, and evolution.</title>
        <authorList>
            <person name="Chen X.G."/>
            <person name="Jiang X."/>
            <person name="Gu J."/>
            <person name="Xu M."/>
            <person name="Wu Y."/>
            <person name="Deng Y."/>
            <person name="Zhang C."/>
            <person name="Bonizzoni M."/>
            <person name="Dermauw W."/>
            <person name="Vontas J."/>
            <person name="Armbruster P."/>
            <person name="Huang X."/>
            <person name="Yang Y."/>
            <person name="Zhang H."/>
            <person name="He W."/>
            <person name="Peng H."/>
            <person name="Liu Y."/>
            <person name="Wu K."/>
            <person name="Chen J."/>
            <person name="Lirakis M."/>
            <person name="Topalis P."/>
            <person name="Van Leeuwen T."/>
            <person name="Hall A.B."/>
            <person name="Jiang X."/>
            <person name="Thorpe C."/>
            <person name="Mueller R.L."/>
            <person name="Sun C."/>
            <person name="Waterhouse R.M."/>
            <person name="Yan G."/>
            <person name="Tu Z.J."/>
            <person name="Fang X."/>
            <person name="James A.A."/>
        </authorList>
    </citation>
    <scope>NUCLEOTIDE SEQUENCE [LARGE SCALE GENOMIC DNA]</scope>
    <source>
        <strain evidence="5">Foshan</strain>
    </source>
</reference>
<keyword evidence="2" id="KW-0732">Signal</keyword>
<dbReference type="SUPFAM" id="SSF50494">
    <property type="entry name" value="Trypsin-like serine proteases"/>
    <property type="match status" value="2"/>
</dbReference>
<evidence type="ECO:0000313" key="5">
    <source>
        <dbReference type="Proteomes" id="UP000069940"/>
    </source>
</evidence>
<dbReference type="InterPro" id="IPR043504">
    <property type="entry name" value="Peptidase_S1_PA_chymotrypsin"/>
</dbReference>
<comment type="similarity">
    <text evidence="1">Belongs to the peptidase S1 family. CLIP subfamily.</text>
</comment>
<feature type="signal peptide" evidence="2">
    <location>
        <begin position="1"/>
        <end position="20"/>
    </location>
</feature>
<dbReference type="Pfam" id="PF00089">
    <property type="entry name" value="Trypsin"/>
    <property type="match status" value="1"/>
</dbReference>
<proteinExistence type="inferred from homology"/>
<dbReference type="GeneID" id="109407987"/>
<protein>
    <recommendedName>
        <fullName evidence="3">Peptidase S1 domain-containing protein</fullName>
    </recommendedName>
</protein>
<dbReference type="PROSITE" id="PS50240">
    <property type="entry name" value="TRYPSIN_DOM"/>
    <property type="match status" value="1"/>
</dbReference>
<evidence type="ECO:0000313" key="4">
    <source>
        <dbReference type="EnsemblMetazoa" id="AALFPA23_003911.P4601"/>
    </source>
</evidence>
<dbReference type="RefSeq" id="XP_062709292.1">
    <property type="nucleotide sequence ID" value="XM_062853308.1"/>
</dbReference>
<evidence type="ECO:0000256" key="2">
    <source>
        <dbReference type="SAM" id="SignalP"/>
    </source>
</evidence>
<dbReference type="InterPro" id="IPR051333">
    <property type="entry name" value="CLIP_Serine_Protease"/>
</dbReference>